<name>A0A9D1W156_9FIRM</name>
<evidence type="ECO:0000313" key="2">
    <source>
        <dbReference type="EMBL" id="HIX50382.1"/>
    </source>
</evidence>
<comment type="caution">
    <text evidence="2">The sequence shown here is derived from an EMBL/GenBank/DDBJ whole genome shotgun (WGS) entry which is preliminary data.</text>
</comment>
<keyword evidence="1" id="KW-0472">Membrane</keyword>
<keyword evidence="1" id="KW-1133">Transmembrane helix</keyword>
<accession>A0A9D1W156</accession>
<dbReference type="EMBL" id="DXEW01000020">
    <property type="protein sequence ID" value="HIX50382.1"/>
    <property type="molecule type" value="Genomic_DNA"/>
</dbReference>
<dbReference type="Proteomes" id="UP000886847">
    <property type="component" value="Unassembled WGS sequence"/>
</dbReference>
<evidence type="ECO:0000313" key="3">
    <source>
        <dbReference type="Proteomes" id="UP000886847"/>
    </source>
</evidence>
<gene>
    <name evidence="2" type="ORF">H9851_03770</name>
</gene>
<keyword evidence="1" id="KW-0812">Transmembrane</keyword>
<reference evidence="2" key="1">
    <citation type="journal article" date="2021" name="PeerJ">
        <title>Extensive microbial diversity within the chicken gut microbiome revealed by metagenomics and culture.</title>
        <authorList>
            <person name="Gilroy R."/>
            <person name="Ravi A."/>
            <person name="Getino M."/>
            <person name="Pursley I."/>
            <person name="Horton D.L."/>
            <person name="Alikhan N.F."/>
            <person name="Baker D."/>
            <person name="Gharbi K."/>
            <person name="Hall N."/>
            <person name="Watson M."/>
            <person name="Adriaenssens E.M."/>
            <person name="Foster-Nyarko E."/>
            <person name="Jarju S."/>
            <person name="Secka A."/>
            <person name="Antonio M."/>
            <person name="Oren A."/>
            <person name="Chaudhuri R.R."/>
            <person name="La Ragione R."/>
            <person name="Hildebrand F."/>
            <person name="Pallen M.J."/>
        </authorList>
    </citation>
    <scope>NUCLEOTIDE SEQUENCE</scope>
    <source>
        <strain evidence="2">2189</strain>
    </source>
</reference>
<evidence type="ECO:0000256" key="1">
    <source>
        <dbReference type="SAM" id="Phobius"/>
    </source>
</evidence>
<feature type="transmembrane region" description="Helical" evidence="1">
    <location>
        <begin position="40"/>
        <end position="62"/>
    </location>
</feature>
<reference evidence="2" key="2">
    <citation type="submission" date="2021-04" db="EMBL/GenBank/DDBJ databases">
        <authorList>
            <person name="Gilroy R."/>
        </authorList>
    </citation>
    <scope>NUCLEOTIDE SEQUENCE</scope>
    <source>
        <strain evidence="2">2189</strain>
    </source>
</reference>
<protein>
    <submittedName>
        <fullName evidence="2">Uncharacterized protein</fullName>
    </submittedName>
</protein>
<dbReference type="AlphaFoldDB" id="A0A9D1W156"/>
<feature type="transmembrane region" description="Helical" evidence="1">
    <location>
        <begin position="12"/>
        <end position="34"/>
    </location>
</feature>
<sequence>MNASSKLKSKTVGFWLACAAILFAIAGLIVFGIYQSQKGVGIGGIYAFIIIGILCQVALFFYDGKLGPVLSIAAAVLYALAFGFSVSGGVGNITDYFTGVVCFGIPGLAPLNFVIAALLLISTILSIVVCFMRREKSE</sequence>
<feature type="transmembrane region" description="Helical" evidence="1">
    <location>
        <begin position="111"/>
        <end position="132"/>
    </location>
</feature>
<proteinExistence type="predicted"/>
<feature type="transmembrane region" description="Helical" evidence="1">
    <location>
        <begin position="69"/>
        <end position="91"/>
    </location>
</feature>
<organism evidence="2 3">
    <name type="scientific">Candidatus Borkfalkia faecavium</name>
    <dbReference type="NCBI Taxonomy" id="2838508"/>
    <lineage>
        <taxon>Bacteria</taxon>
        <taxon>Bacillati</taxon>
        <taxon>Bacillota</taxon>
        <taxon>Clostridia</taxon>
        <taxon>Christensenellales</taxon>
        <taxon>Christensenellaceae</taxon>
        <taxon>Candidatus Borkfalkia</taxon>
    </lineage>
</organism>